<evidence type="ECO:0000313" key="2">
    <source>
        <dbReference type="Proteomes" id="UP000198846"/>
    </source>
</evidence>
<sequence>MRTNFLLLLFLITGVHNIIGQSKTNDKNNYISLNLVSPTFSYSPRWTLGYHYVLNERYILGTELGMGSYGTSVNFAADGDWIDNKYFSIEFSPELKYIFNSKSKTKKFIAIELFYIYHRDNLKNEVYRNMSDLKFYKYDSADYQRNKFGLNLNYGLIINFSKNFGLTPKVGLGIKMRDVKFSNIANPIIENNYEESDTFFTSSNDYLTIEGFETNINFNFELQLFFKFN</sequence>
<dbReference type="Proteomes" id="UP000198846">
    <property type="component" value="Unassembled WGS sequence"/>
</dbReference>
<dbReference type="OrthoDB" id="1256349at2"/>
<name>A0A1H4CL08_BIZPA</name>
<evidence type="ECO:0000313" key="1">
    <source>
        <dbReference type="EMBL" id="SEA61008.1"/>
    </source>
</evidence>
<organism evidence="1 2">
    <name type="scientific">Bizionia paragorgiae</name>
    <dbReference type="NCBI Taxonomy" id="283786"/>
    <lineage>
        <taxon>Bacteria</taxon>
        <taxon>Pseudomonadati</taxon>
        <taxon>Bacteroidota</taxon>
        <taxon>Flavobacteriia</taxon>
        <taxon>Flavobacteriales</taxon>
        <taxon>Flavobacteriaceae</taxon>
        <taxon>Bizionia</taxon>
    </lineage>
</organism>
<dbReference type="AlphaFoldDB" id="A0A1H4CL08"/>
<evidence type="ECO:0008006" key="3">
    <source>
        <dbReference type="Google" id="ProtNLM"/>
    </source>
</evidence>
<dbReference type="STRING" id="283786.SAMN04487990_12044"/>
<accession>A0A1H4CL08</accession>
<keyword evidence="2" id="KW-1185">Reference proteome</keyword>
<gene>
    <name evidence="1" type="ORF">SAMN04487990_12044</name>
</gene>
<reference evidence="1 2" key="1">
    <citation type="submission" date="2016-10" db="EMBL/GenBank/DDBJ databases">
        <authorList>
            <person name="de Groot N.N."/>
        </authorList>
    </citation>
    <scope>NUCLEOTIDE SEQUENCE [LARGE SCALE GENOMIC DNA]</scope>
    <source>
        <strain evidence="1 2">DSM 23842</strain>
    </source>
</reference>
<dbReference type="EMBL" id="FNQK01000020">
    <property type="protein sequence ID" value="SEA61008.1"/>
    <property type="molecule type" value="Genomic_DNA"/>
</dbReference>
<protein>
    <recommendedName>
        <fullName evidence="3">Outer membrane protein beta-barrel domain-containing protein</fullName>
    </recommendedName>
</protein>
<dbReference type="RefSeq" id="WP_092136159.1">
    <property type="nucleotide sequence ID" value="NZ_FNQK01000020.1"/>
</dbReference>
<proteinExistence type="predicted"/>